<feature type="region of interest" description="Disordered" evidence="2">
    <location>
        <begin position="35"/>
        <end position="127"/>
    </location>
</feature>
<keyword evidence="1" id="KW-0479">Metal-binding</keyword>
<dbReference type="InterPro" id="IPR013087">
    <property type="entry name" value="Znf_C2H2_type"/>
</dbReference>
<evidence type="ECO:0000313" key="5">
    <source>
        <dbReference type="Proteomes" id="UP000053477"/>
    </source>
</evidence>
<organism evidence="4 5">
    <name type="scientific">Schizopora paradoxa</name>
    <dbReference type="NCBI Taxonomy" id="27342"/>
    <lineage>
        <taxon>Eukaryota</taxon>
        <taxon>Fungi</taxon>
        <taxon>Dikarya</taxon>
        <taxon>Basidiomycota</taxon>
        <taxon>Agaricomycotina</taxon>
        <taxon>Agaricomycetes</taxon>
        <taxon>Hymenochaetales</taxon>
        <taxon>Schizoporaceae</taxon>
        <taxon>Schizopora</taxon>
    </lineage>
</organism>
<feature type="compositionally biased region" description="Acidic residues" evidence="2">
    <location>
        <begin position="108"/>
        <end position="127"/>
    </location>
</feature>
<protein>
    <recommendedName>
        <fullName evidence="3">C2H2-type domain-containing protein</fullName>
    </recommendedName>
</protein>
<gene>
    <name evidence="4" type="ORF">SCHPADRAFT_993813</name>
</gene>
<dbReference type="GO" id="GO:0008270">
    <property type="term" value="F:zinc ion binding"/>
    <property type="evidence" value="ECO:0007669"/>
    <property type="project" value="UniProtKB-KW"/>
</dbReference>
<feature type="compositionally biased region" description="Basic and acidic residues" evidence="2">
    <location>
        <begin position="85"/>
        <end position="107"/>
    </location>
</feature>
<evidence type="ECO:0000313" key="4">
    <source>
        <dbReference type="EMBL" id="KLO18005.1"/>
    </source>
</evidence>
<keyword evidence="5" id="KW-1185">Reference proteome</keyword>
<accession>A0A0H2S0Z7</accession>
<dbReference type="PROSITE" id="PS50157">
    <property type="entry name" value="ZINC_FINGER_C2H2_2"/>
    <property type="match status" value="1"/>
</dbReference>
<evidence type="ECO:0000256" key="1">
    <source>
        <dbReference type="PROSITE-ProRule" id="PRU00042"/>
    </source>
</evidence>
<reference evidence="4 5" key="1">
    <citation type="submission" date="2015-04" db="EMBL/GenBank/DDBJ databases">
        <title>Complete genome sequence of Schizopora paradoxa KUC8140, a cosmopolitan wood degrader in East Asia.</title>
        <authorList>
            <consortium name="DOE Joint Genome Institute"/>
            <person name="Min B."/>
            <person name="Park H."/>
            <person name="Jang Y."/>
            <person name="Kim J.-J."/>
            <person name="Kim K.H."/>
            <person name="Pangilinan J."/>
            <person name="Lipzen A."/>
            <person name="Riley R."/>
            <person name="Grigoriev I.V."/>
            <person name="Spatafora J.W."/>
            <person name="Choi I.-G."/>
        </authorList>
    </citation>
    <scope>NUCLEOTIDE SEQUENCE [LARGE SCALE GENOMIC DNA]</scope>
    <source>
        <strain evidence="4 5">KUC8140</strain>
    </source>
</reference>
<dbReference type="Proteomes" id="UP000053477">
    <property type="component" value="Unassembled WGS sequence"/>
</dbReference>
<evidence type="ECO:0000256" key="2">
    <source>
        <dbReference type="SAM" id="MobiDB-lite"/>
    </source>
</evidence>
<feature type="domain" description="C2H2-type" evidence="3">
    <location>
        <begin position="22"/>
        <end position="50"/>
    </location>
</feature>
<name>A0A0H2S0Z7_9AGAM</name>
<keyword evidence="1" id="KW-0862">Zinc</keyword>
<dbReference type="SMART" id="SM00355">
    <property type="entry name" value="ZnF_C2H2"/>
    <property type="match status" value="1"/>
</dbReference>
<dbReference type="PROSITE" id="PS00028">
    <property type="entry name" value="ZINC_FINGER_C2H2_1"/>
    <property type="match status" value="1"/>
</dbReference>
<evidence type="ECO:0000259" key="3">
    <source>
        <dbReference type="PROSITE" id="PS50157"/>
    </source>
</evidence>
<feature type="compositionally biased region" description="Acidic residues" evidence="2">
    <location>
        <begin position="50"/>
        <end position="65"/>
    </location>
</feature>
<proteinExistence type="predicted"/>
<dbReference type="AlphaFoldDB" id="A0A0H2S0Z7"/>
<feature type="compositionally biased region" description="Polar residues" evidence="2">
    <location>
        <begin position="68"/>
        <end position="83"/>
    </location>
</feature>
<dbReference type="InParanoid" id="A0A0H2S0Z7"/>
<sequence>MPRNNLNITTRRDEPRILSYGFRCPHCGRVCKTVSGLQKHTAALHSAVEPEPDSEPSAADPDELEGNTVESQSGSNPTAESPASNRDRRLRSSESERSSSTRNGRDAEVDEGLDYDGGMDFDFEDPV</sequence>
<dbReference type="EMBL" id="KQ085898">
    <property type="protein sequence ID" value="KLO18005.1"/>
    <property type="molecule type" value="Genomic_DNA"/>
</dbReference>
<keyword evidence="1" id="KW-0863">Zinc-finger</keyword>